<dbReference type="AlphaFoldDB" id="A0A5C5B7F4"/>
<protein>
    <submittedName>
        <fullName evidence="1">Uncharacterized protein</fullName>
    </submittedName>
</protein>
<dbReference type="Proteomes" id="UP000313849">
    <property type="component" value="Unassembled WGS sequence"/>
</dbReference>
<name>A0A5C5B7F4_9MICO</name>
<evidence type="ECO:0000313" key="2">
    <source>
        <dbReference type="Proteomes" id="UP000313849"/>
    </source>
</evidence>
<proteinExistence type="predicted"/>
<accession>A0A5C5B7F4</accession>
<keyword evidence="2" id="KW-1185">Reference proteome</keyword>
<gene>
    <name evidence="1" type="ORF">FH969_14530</name>
</gene>
<sequence length="98" mass="9507">MAGALLVNAVPHGVAAVQGRPFPSPFADPPGVGPSPPPVNLAWSALNALAGAALLRRSAGTTAERTSAVVGGLAMGAVLAFHFGSVQAGGTGLRGLGR</sequence>
<comment type="caution">
    <text evidence="1">The sequence shown here is derived from an EMBL/GenBank/DDBJ whole genome shotgun (WGS) entry which is preliminary data.</text>
</comment>
<dbReference type="OrthoDB" id="7365954at2"/>
<reference evidence="1 2" key="1">
    <citation type="submission" date="2019-06" db="EMBL/GenBank/DDBJ databases">
        <title>Draft genome sequence of Miniimonas arenae KCTC 19750T isolated from sea sand.</title>
        <authorList>
            <person name="Park S.-J."/>
        </authorList>
    </citation>
    <scope>NUCLEOTIDE SEQUENCE [LARGE SCALE GENOMIC DNA]</scope>
    <source>
        <strain evidence="1 2">KCTC 19750</strain>
    </source>
</reference>
<evidence type="ECO:0000313" key="1">
    <source>
        <dbReference type="EMBL" id="TNU72848.1"/>
    </source>
</evidence>
<organism evidence="1 2">
    <name type="scientific">Miniimonas arenae</name>
    <dbReference type="NCBI Taxonomy" id="676201"/>
    <lineage>
        <taxon>Bacteria</taxon>
        <taxon>Bacillati</taxon>
        <taxon>Actinomycetota</taxon>
        <taxon>Actinomycetes</taxon>
        <taxon>Micrococcales</taxon>
        <taxon>Beutenbergiaceae</taxon>
        <taxon>Miniimonas</taxon>
    </lineage>
</organism>
<dbReference type="EMBL" id="VENP01000097">
    <property type="protein sequence ID" value="TNU72848.1"/>
    <property type="molecule type" value="Genomic_DNA"/>
</dbReference>